<accession>A0ABY6DLV0</accession>
<keyword evidence="2" id="KW-0812">Transmembrane</keyword>
<keyword evidence="4" id="KW-1185">Reference proteome</keyword>
<dbReference type="RefSeq" id="WP_263124760.1">
    <property type="nucleotide sequence ID" value="NZ_CP106753.1"/>
</dbReference>
<feature type="transmembrane region" description="Helical" evidence="2">
    <location>
        <begin position="26"/>
        <end position="43"/>
    </location>
</feature>
<proteinExistence type="predicted"/>
<evidence type="ECO:0000313" key="4">
    <source>
        <dbReference type="Proteomes" id="UP001061302"/>
    </source>
</evidence>
<sequence length="66" mass="6999">MRNHTLHAAAHSGTDTAGGTRRTHSLFYFLLFVLLAAASALQAPDAHGAAPSNLHGDAIPTWQVQH</sequence>
<protein>
    <submittedName>
        <fullName evidence="3">Uncharacterized protein</fullName>
    </submittedName>
</protein>
<evidence type="ECO:0000256" key="2">
    <source>
        <dbReference type="SAM" id="Phobius"/>
    </source>
</evidence>
<dbReference type="EMBL" id="CP106753">
    <property type="protein sequence ID" value="UXY15354.1"/>
    <property type="molecule type" value="Genomic_DNA"/>
</dbReference>
<feature type="region of interest" description="Disordered" evidence="1">
    <location>
        <begin position="1"/>
        <end position="20"/>
    </location>
</feature>
<name>A0ABY6DLV0_9NEIS</name>
<gene>
    <name evidence="3" type="ORF">N8I74_18915</name>
</gene>
<keyword evidence="2" id="KW-0472">Membrane</keyword>
<reference evidence="3" key="1">
    <citation type="submission" date="2022-10" db="EMBL/GenBank/DDBJ databases">
        <title>Chitiniphilus purpureus sp. nov., a novel chitin-degrading bacterium isolated from crawfish pond sediment.</title>
        <authorList>
            <person name="Li K."/>
        </authorList>
    </citation>
    <scope>NUCLEOTIDE SEQUENCE</scope>
    <source>
        <strain evidence="3">CD1</strain>
    </source>
</reference>
<keyword evidence="2" id="KW-1133">Transmembrane helix</keyword>
<evidence type="ECO:0000313" key="3">
    <source>
        <dbReference type="EMBL" id="UXY15354.1"/>
    </source>
</evidence>
<evidence type="ECO:0000256" key="1">
    <source>
        <dbReference type="SAM" id="MobiDB-lite"/>
    </source>
</evidence>
<dbReference type="Proteomes" id="UP001061302">
    <property type="component" value="Chromosome"/>
</dbReference>
<organism evidence="3 4">
    <name type="scientific">Chitiniphilus purpureus</name>
    <dbReference type="NCBI Taxonomy" id="2981137"/>
    <lineage>
        <taxon>Bacteria</taxon>
        <taxon>Pseudomonadati</taxon>
        <taxon>Pseudomonadota</taxon>
        <taxon>Betaproteobacteria</taxon>
        <taxon>Neisseriales</taxon>
        <taxon>Chitinibacteraceae</taxon>
        <taxon>Chitiniphilus</taxon>
    </lineage>
</organism>
<feature type="region of interest" description="Disordered" evidence="1">
    <location>
        <begin position="46"/>
        <end position="66"/>
    </location>
</feature>